<evidence type="ECO:0000313" key="2">
    <source>
        <dbReference type="Proteomes" id="UP001209540"/>
    </source>
</evidence>
<reference evidence="1" key="1">
    <citation type="journal article" date="2022" name="IScience">
        <title>Evolution of zygomycete secretomes and the origins of terrestrial fungal ecologies.</title>
        <authorList>
            <person name="Chang Y."/>
            <person name="Wang Y."/>
            <person name="Mondo S."/>
            <person name="Ahrendt S."/>
            <person name="Andreopoulos W."/>
            <person name="Barry K."/>
            <person name="Beard J."/>
            <person name="Benny G.L."/>
            <person name="Blankenship S."/>
            <person name="Bonito G."/>
            <person name="Cuomo C."/>
            <person name="Desiro A."/>
            <person name="Gervers K.A."/>
            <person name="Hundley H."/>
            <person name="Kuo A."/>
            <person name="LaButti K."/>
            <person name="Lang B.F."/>
            <person name="Lipzen A."/>
            <person name="O'Donnell K."/>
            <person name="Pangilinan J."/>
            <person name="Reynolds N."/>
            <person name="Sandor L."/>
            <person name="Smith M.E."/>
            <person name="Tsang A."/>
            <person name="Grigoriev I.V."/>
            <person name="Stajich J.E."/>
            <person name="Spatafora J.W."/>
        </authorList>
    </citation>
    <scope>NUCLEOTIDE SEQUENCE</scope>
    <source>
        <strain evidence="1">RSA 2281</strain>
    </source>
</reference>
<proteinExistence type="predicted"/>
<comment type="caution">
    <text evidence="1">The sequence shown here is derived from an EMBL/GenBank/DDBJ whole genome shotgun (WGS) entry which is preliminary data.</text>
</comment>
<dbReference type="EMBL" id="JAIXMP010000028">
    <property type="protein sequence ID" value="KAI9252367.1"/>
    <property type="molecule type" value="Genomic_DNA"/>
</dbReference>
<keyword evidence="2" id="KW-1185">Reference proteome</keyword>
<accession>A0AAD5JSJ6</accession>
<dbReference type="Proteomes" id="UP001209540">
    <property type="component" value="Unassembled WGS sequence"/>
</dbReference>
<reference evidence="1" key="2">
    <citation type="submission" date="2023-02" db="EMBL/GenBank/DDBJ databases">
        <authorList>
            <consortium name="DOE Joint Genome Institute"/>
            <person name="Mondo S.J."/>
            <person name="Chang Y."/>
            <person name="Wang Y."/>
            <person name="Ahrendt S."/>
            <person name="Andreopoulos W."/>
            <person name="Barry K."/>
            <person name="Beard J."/>
            <person name="Benny G.L."/>
            <person name="Blankenship S."/>
            <person name="Bonito G."/>
            <person name="Cuomo C."/>
            <person name="Desiro A."/>
            <person name="Gervers K.A."/>
            <person name="Hundley H."/>
            <person name="Kuo A."/>
            <person name="LaButti K."/>
            <person name="Lang B.F."/>
            <person name="Lipzen A."/>
            <person name="O'Donnell K."/>
            <person name="Pangilinan J."/>
            <person name="Reynolds N."/>
            <person name="Sandor L."/>
            <person name="Smith M.W."/>
            <person name="Tsang A."/>
            <person name="Grigoriev I.V."/>
            <person name="Stajich J.E."/>
            <person name="Spatafora J.W."/>
        </authorList>
    </citation>
    <scope>NUCLEOTIDE SEQUENCE</scope>
    <source>
        <strain evidence="1">RSA 2281</strain>
    </source>
</reference>
<sequence length="190" mass="21663">MPPIFGLCAFECKLSRHCLLRASLSGVVYMGPSIAGVLMHNGRFVGHLKKSVDYVGSRSIGAHTQPQDSSGTQRTHLYRGWCLINPVESFFPIGLRMERFPCGRIAWTLIKENSCPPKEMFSTDEGYNNDGSLEEWMEKNDMSKVINNPRHLPKWSTPGEFMQSTCRSAQYFQPKATQDCMIEEYDDWIE</sequence>
<organism evidence="1 2">
    <name type="scientific">Phascolomyces articulosus</name>
    <dbReference type="NCBI Taxonomy" id="60185"/>
    <lineage>
        <taxon>Eukaryota</taxon>
        <taxon>Fungi</taxon>
        <taxon>Fungi incertae sedis</taxon>
        <taxon>Mucoromycota</taxon>
        <taxon>Mucoromycotina</taxon>
        <taxon>Mucoromycetes</taxon>
        <taxon>Mucorales</taxon>
        <taxon>Lichtheimiaceae</taxon>
        <taxon>Phascolomyces</taxon>
    </lineage>
</organism>
<dbReference type="AlphaFoldDB" id="A0AAD5JSJ6"/>
<evidence type="ECO:0000313" key="1">
    <source>
        <dbReference type="EMBL" id="KAI9252367.1"/>
    </source>
</evidence>
<gene>
    <name evidence="1" type="ORF">BDA99DRAFT_541091</name>
</gene>
<protein>
    <submittedName>
        <fullName evidence="1">Uncharacterized protein</fullName>
    </submittedName>
</protein>
<name>A0AAD5JSJ6_9FUNG</name>